<keyword evidence="4" id="KW-1185">Reference proteome</keyword>
<keyword evidence="2" id="KW-0472">Membrane</keyword>
<accession>A0A1V2DPM3</accession>
<sequence length="204" mass="22089">MVIDEYGFVCESVSDAPEETEISEEPNTDTDGDGEPDEYRRENDPTSVDKGLDKVRDGISDTNDLLDGSNQRLDKVVNALDAVNDNLADGLGTANQTLGDINDKLDGPEGGYNTDGLGNAPTFEESAERLKTIISTNPTIQAVTTIPSIASNNTCPVWTIPATDYWSAMTMDSHCQILNDHRGLLSNIFTAVWTLAAVFVFLRA</sequence>
<feature type="transmembrane region" description="Helical" evidence="2">
    <location>
        <begin position="184"/>
        <end position="202"/>
    </location>
</feature>
<dbReference type="AlphaFoldDB" id="A0A1V2DPM3"/>
<feature type="region of interest" description="Disordered" evidence="1">
    <location>
        <begin position="11"/>
        <end position="55"/>
    </location>
</feature>
<dbReference type="EMBL" id="MSCW01000011">
    <property type="protein sequence ID" value="ONF42346.1"/>
    <property type="molecule type" value="Genomic_DNA"/>
</dbReference>
<evidence type="ECO:0000256" key="2">
    <source>
        <dbReference type="SAM" id="Phobius"/>
    </source>
</evidence>
<keyword evidence="2" id="KW-1133">Transmembrane helix</keyword>
<protein>
    <submittedName>
        <fullName evidence="3">Uncharacterized protein</fullName>
    </submittedName>
</protein>
<name>A0A1V2DPM3_9GAMM</name>
<evidence type="ECO:0000256" key="1">
    <source>
        <dbReference type="SAM" id="MobiDB-lite"/>
    </source>
</evidence>
<dbReference type="STRING" id="135739.BTO32_16270"/>
<dbReference type="Proteomes" id="UP000189339">
    <property type="component" value="Unassembled WGS sequence"/>
</dbReference>
<keyword evidence="2" id="KW-0812">Transmembrane</keyword>
<comment type="caution">
    <text evidence="3">The sequence shown here is derived from an EMBL/GenBank/DDBJ whole genome shotgun (WGS) entry which is preliminary data.</text>
</comment>
<organism evidence="3 4">
    <name type="scientific">Marinobacter lutaoensis</name>
    <dbReference type="NCBI Taxonomy" id="135739"/>
    <lineage>
        <taxon>Bacteria</taxon>
        <taxon>Pseudomonadati</taxon>
        <taxon>Pseudomonadota</taxon>
        <taxon>Gammaproteobacteria</taxon>
        <taxon>Pseudomonadales</taxon>
        <taxon>Marinobacteraceae</taxon>
        <taxon>Marinobacter</taxon>
    </lineage>
</organism>
<evidence type="ECO:0000313" key="3">
    <source>
        <dbReference type="EMBL" id="ONF42346.1"/>
    </source>
</evidence>
<evidence type="ECO:0000313" key="4">
    <source>
        <dbReference type="Proteomes" id="UP000189339"/>
    </source>
</evidence>
<gene>
    <name evidence="3" type="ORF">BTO32_16270</name>
</gene>
<reference evidence="3 4" key="1">
    <citation type="submission" date="2016-12" db="EMBL/GenBank/DDBJ databases">
        <title>Marinobacter lutaoensis whole genome sequencing.</title>
        <authorList>
            <person name="Verma A."/>
            <person name="Krishnamurthi S."/>
        </authorList>
    </citation>
    <scope>NUCLEOTIDE SEQUENCE [LARGE SCALE GENOMIC DNA]</scope>
    <source>
        <strain evidence="3 4">T5054</strain>
    </source>
</reference>
<feature type="compositionally biased region" description="Acidic residues" evidence="1">
    <location>
        <begin position="16"/>
        <end position="36"/>
    </location>
</feature>
<proteinExistence type="predicted"/>